<dbReference type="Proteomes" id="UP000826195">
    <property type="component" value="Unassembled WGS sequence"/>
</dbReference>
<keyword evidence="2" id="KW-0325">Glycoprotein</keyword>
<dbReference type="SUPFAM" id="SSF53474">
    <property type="entry name" value="alpha/beta-Hydrolases"/>
    <property type="match status" value="1"/>
</dbReference>
<dbReference type="InterPro" id="IPR051093">
    <property type="entry name" value="Neuroligin/BSAL"/>
</dbReference>
<reference evidence="4 5" key="1">
    <citation type="journal article" date="2021" name="J. Hered.">
        <title>A chromosome-level genome assembly of the parasitoid wasp, Cotesia glomerata (Hymenoptera: Braconidae).</title>
        <authorList>
            <person name="Pinto B.J."/>
            <person name="Weis J.J."/>
            <person name="Gamble T."/>
            <person name="Ode P.J."/>
            <person name="Paul R."/>
            <person name="Zaspel J.M."/>
        </authorList>
    </citation>
    <scope>NUCLEOTIDE SEQUENCE [LARGE SCALE GENOMIC DNA]</scope>
    <source>
        <strain evidence="4">CgM1</strain>
    </source>
</reference>
<evidence type="ECO:0000313" key="4">
    <source>
        <dbReference type="EMBL" id="KAH0553971.1"/>
    </source>
</evidence>
<comment type="similarity">
    <text evidence="1">Belongs to the type-B carboxylesterase/lipase family.</text>
</comment>
<evidence type="ECO:0000313" key="5">
    <source>
        <dbReference type="Proteomes" id="UP000826195"/>
    </source>
</evidence>
<dbReference type="InterPro" id="IPR029058">
    <property type="entry name" value="AB_hydrolase_fold"/>
</dbReference>
<dbReference type="InterPro" id="IPR002018">
    <property type="entry name" value="CarbesteraseB"/>
</dbReference>
<sequence>MKHYYINMIVSQEIKMGTVHGEELPYIFGAPLVDGFGYFRRSNYTKSDMIMSESLIQAFANFVKSGYYNSRSLRAIFRSPGQICFVDTLELYGVRIAILSNSDTQSNHVYEEDVMILDATAATK</sequence>
<evidence type="ECO:0000256" key="2">
    <source>
        <dbReference type="ARBA" id="ARBA00023180"/>
    </source>
</evidence>
<dbReference type="EMBL" id="JAHXZJ010001119">
    <property type="protein sequence ID" value="KAH0553971.1"/>
    <property type="molecule type" value="Genomic_DNA"/>
</dbReference>
<accession>A0AAV7IN33</accession>
<comment type="caution">
    <text evidence="4">The sequence shown here is derived from an EMBL/GenBank/DDBJ whole genome shotgun (WGS) entry which is preliminary data.</text>
</comment>
<name>A0AAV7IN33_COTGL</name>
<keyword evidence="5" id="KW-1185">Reference proteome</keyword>
<proteinExistence type="inferred from homology"/>
<dbReference type="PANTHER" id="PTHR43903">
    <property type="entry name" value="NEUROLIGIN"/>
    <property type="match status" value="1"/>
</dbReference>
<feature type="domain" description="Carboxylesterase type B" evidence="3">
    <location>
        <begin position="13"/>
        <end position="70"/>
    </location>
</feature>
<organism evidence="4 5">
    <name type="scientific">Cotesia glomerata</name>
    <name type="common">Lepidopteran parasitic wasp</name>
    <name type="synonym">Apanteles glomeratus</name>
    <dbReference type="NCBI Taxonomy" id="32391"/>
    <lineage>
        <taxon>Eukaryota</taxon>
        <taxon>Metazoa</taxon>
        <taxon>Ecdysozoa</taxon>
        <taxon>Arthropoda</taxon>
        <taxon>Hexapoda</taxon>
        <taxon>Insecta</taxon>
        <taxon>Pterygota</taxon>
        <taxon>Neoptera</taxon>
        <taxon>Endopterygota</taxon>
        <taxon>Hymenoptera</taxon>
        <taxon>Apocrita</taxon>
        <taxon>Ichneumonoidea</taxon>
        <taxon>Braconidae</taxon>
        <taxon>Microgastrinae</taxon>
        <taxon>Cotesia</taxon>
    </lineage>
</organism>
<protein>
    <recommendedName>
        <fullName evidence="3">Carboxylesterase type B domain-containing protein</fullName>
    </recommendedName>
</protein>
<dbReference type="Gene3D" id="3.40.50.1820">
    <property type="entry name" value="alpha/beta hydrolase"/>
    <property type="match status" value="1"/>
</dbReference>
<gene>
    <name evidence="4" type="ORF">KQX54_006629</name>
</gene>
<dbReference type="Pfam" id="PF00135">
    <property type="entry name" value="COesterase"/>
    <property type="match status" value="1"/>
</dbReference>
<dbReference type="AlphaFoldDB" id="A0AAV7IN33"/>
<evidence type="ECO:0000256" key="1">
    <source>
        <dbReference type="ARBA" id="ARBA00005964"/>
    </source>
</evidence>
<evidence type="ECO:0000259" key="3">
    <source>
        <dbReference type="Pfam" id="PF00135"/>
    </source>
</evidence>